<sequence length="31" mass="3451">MLSLGIVQVPVLSVNGELLDFQTANQWVNQH</sequence>
<proteinExistence type="predicted"/>
<protein>
    <submittedName>
        <fullName evidence="1">Bacterial toxin</fullName>
    </submittedName>
</protein>
<name>A0A8S5QRD5_9CAUD</name>
<evidence type="ECO:0000313" key="1">
    <source>
        <dbReference type="EMBL" id="DAE21379.1"/>
    </source>
</evidence>
<organism evidence="1">
    <name type="scientific">Siphoviridae sp. ctE6L85</name>
    <dbReference type="NCBI Taxonomy" id="2826202"/>
    <lineage>
        <taxon>Viruses</taxon>
        <taxon>Duplodnaviria</taxon>
        <taxon>Heunggongvirae</taxon>
        <taxon>Uroviricota</taxon>
        <taxon>Caudoviricetes</taxon>
    </lineage>
</organism>
<dbReference type="EMBL" id="BK015711">
    <property type="protein sequence ID" value="DAE21379.1"/>
    <property type="molecule type" value="Genomic_DNA"/>
</dbReference>
<reference evidence="1" key="1">
    <citation type="journal article" date="2021" name="Proc. Natl. Acad. Sci. U.S.A.">
        <title>A Catalog of Tens of Thousands of Viruses from Human Metagenomes Reveals Hidden Associations with Chronic Diseases.</title>
        <authorList>
            <person name="Tisza M.J."/>
            <person name="Buck C.B."/>
        </authorList>
    </citation>
    <scope>NUCLEOTIDE SEQUENCE</scope>
    <source>
        <strain evidence="1">CtE6L85</strain>
    </source>
</reference>
<accession>A0A8S5QRD5</accession>